<feature type="domain" description="Cytochrome c" evidence="6">
    <location>
        <begin position="62"/>
        <end position="146"/>
    </location>
</feature>
<dbReference type="Pfam" id="PF07624">
    <property type="entry name" value="PSD2"/>
    <property type="match status" value="1"/>
</dbReference>
<dbReference type="Pfam" id="PF07627">
    <property type="entry name" value="PSCyt3"/>
    <property type="match status" value="1"/>
</dbReference>
<feature type="chain" id="PRO_5021897015" description="Cytochrome c domain-containing protein" evidence="5">
    <location>
        <begin position="26"/>
        <end position="903"/>
    </location>
</feature>
<evidence type="ECO:0000313" key="8">
    <source>
        <dbReference type="Proteomes" id="UP000319004"/>
    </source>
</evidence>
<keyword evidence="3 4" id="KW-0408">Iron</keyword>
<gene>
    <name evidence="7" type="ORF">Enr13x_09690</name>
</gene>
<accession>A0A518HJX8</accession>
<evidence type="ECO:0000256" key="4">
    <source>
        <dbReference type="PROSITE-ProRule" id="PRU00433"/>
    </source>
</evidence>
<keyword evidence="1 4" id="KW-0349">Heme</keyword>
<organism evidence="7 8">
    <name type="scientific">Stieleria neptunia</name>
    <dbReference type="NCBI Taxonomy" id="2527979"/>
    <lineage>
        <taxon>Bacteria</taxon>
        <taxon>Pseudomonadati</taxon>
        <taxon>Planctomycetota</taxon>
        <taxon>Planctomycetia</taxon>
        <taxon>Pirellulales</taxon>
        <taxon>Pirellulaceae</taxon>
        <taxon>Stieleria</taxon>
    </lineage>
</organism>
<keyword evidence="5" id="KW-0732">Signal</keyword>
<feature type="signal peptide" evidence="5">
    <location>
        <begin position="1"/>
        <end position="25"/>
    </location>
</feature>
<dbReference type="EMBL" id="CP037423">
    <property type="protein sequence ID" value="QDV41131.1"/>
    <property type="molecule type" value="Genomic_DNA"/>
</dbReference>
<evidence type="ECO:0000256" key="2">
    <source>
        <dbReference type="ARBA" id="ARBA00022723"/>
    </source>
</evidence>
<dbReference type="PROSITE" id="PS51007">
    <property type="entry name" value="CYTC"/>
    <property type="match status" value="1"/>
</dbReference>
<dbReference type="Pfam" id="PF13442">
    <property type="entry name" value="Cytochrome_CBB3"/>
    <property type="match status" value="1"/>
</dbReference>
<dbReference type="InterPro" id="IPR013039">
    <property type="entry name" value="DUF1588"/>
</dbReference>
<keyword evidence="2 4" id="KW-0479">Metal-binding</keyword>
<evidence type="ECO:0000313" key="7">
    <source>
        <dbReference type="EMBL" id="QDV41131.1"/>
    </source>
</evidence>
<dbReference type="GO" id="GO:0020037">
    <property type="term" value="F:heme binding"/>
    <property type="evidence" value="ECO:0007669"/>
    <property type="project" value="InterPro"/>
</dbReference>
<dbReference type="Proteomes" id="UP000319004">
    <property type="component" value="Chromosome"/>
</dbReference>
<proteinExistence type="predicted"/>
<dbReference type="SUPFAM" id="SSF46626">
    <property type="entry name" value="Cytochrome c"/>
    <property type="match status" value="1"/>
</dbReference>
<dbReference type="InterPro" id="IPR036909">
    <property type="entry name" value="Cyt_c-like_dom_sf"/>
</dbReference>
<evidence type="ECO:0000256" key="3">
    <source>
        <dbReference type="ARBA" id="ARBA00023004"/>
    </source>
</evidence>
<dbReference type="Pfam" id="PF07631">
    <property type="entry name" value="PSD4"/>
    <property type="match status" value="1"/>
</dbReference>
<dbReference type="InterPro" id="IPR013042">
    <property type="entry name" value="DUF1592"/>
</dbReference>
<evidence type="ECO:0000256" key="5">
    <source>
        <dbReference type="SAM" id="SignalP"/>
    </source>
</evidence>
<sequence precursor="true">MPPTQAWRSCAIVLLAILLIQGLVAQSPVDAQVVDPKERTRGDNKVVATERTSMPASARPGGDLQRYEKSIKPLLEQACFDCHSGDTVEGNFRADRLDPDLVGGGDIAWWLELYSVLSKGEMPPPESSELTDEDRIRIVDWLSTEIQAAERQRKASGNHSSFRRLTRYEYNYALQDLFGVPWTFAGDLPAEASEDDAFENNAQSLHMSVKQVQAYHQLALQALRRVTVRGDRPPVVHWAIPMENAFQREKKRLDRGIESAKKKFEDMPDKQAEQIERLNRNFQASADRSHYLELSTGLRAEADWNYRKASYAFKHSDTYKAMPERGSHFAVVQPGGRQALTVELGDRLPDEGTMRVRIRASRAKDAEQRIPSLQLHFGFQATDQGRSIKRVSGQDVPIRASYGEPEIYQWDVPLSEIEHRNTYRGEMKLGDQPSPSEYIRLTNSTVGHGGEETESPAILIDYVEVAAPVYDQWPPPSHHEVFIESENSHDETAYAQEIISAFMSRAWRRPPITRDIDRKLQLFHRLRPSSTDFQEAIVEVLATILTSPKFLYVLPGEQETQQDRLKDQLSQNELATRLSLFLWCSLPDKSLLDLASAGRLNDREVLRQQVERMLADPRARRFSRHFVGQWLKMQPLEFLSPTRAEDGLDEALLESIKQEPIALFANMVRHDASVLDFIDSDYLVVNERLAKHYGIPGVQGNHFRRVPLPADLKRGGLLTQAGLLAMNSDGEDSHPVKRGVWLLTNLLNDPPPPPPPAVPEIDLADPEIAKLSLKERIEDHRNHPACLSCHQKIDPWGIAFENYDALGRWRDQIDGKLVDATSILPNNARLDGMQGLKEHLIQDRQEQFVRATLEKMASFALGRQLDFGDRAAVRDIMGRVRESGDGIATMVMCLVTSELFQEK</sequence>
<name>A0A518HJX8_9BACT</name>
<keyword evidence="8" id="KW-1185">Reference proteome</keyword>
<dbReference type="AlphaFoldDB" id="A0A518HJX8"/>
<dbReference type="GO" id="GO:0046872">
    <property type="term" value="F:metal ion binding"/>
    <property type="evidence" value="ECO:0007669"/>
    <property type="project" value="UniProtKB-KW"/>
</dbReference>
<protein>
    <recommendedName>
        <fullName evidence="6">Cytochrome c domain-containing protein</fullName>
    </recommendedName>
</protein>
<dbReference type="InterPro" id="IPR013043">
    <property type="entry name" value="DUF1595"/>
</dbReference>
<dbReference type="Pfam" id="PF07637">
    <property type="entry name" value="PSD5"/>
    <property type="match status" value="1"/>
</dbReference>
<reference evidence="7 8" key="1">
    <citation type="submission" date="2019-03" db="EMBL/GenBank/DDBJ databases">
        <title>Deep-cultivation of Planctomycetes and their phenomic and genomic characterization uncovers novel biology.</title>
        <authorList>
            <person name="Wiegand S."/>
            <person name="Jogler M."/>
            <person name="Boedeker C."/>
            <person name="Pinto D."/>
            <person name="Vollmers J."/>
            <person name="Rivas-Marin E."/>
            <person name="Kohn T."/>
            <person name="Peeters S.H."/>
            <person name="Heuer A."/>
            <person name="Rast P."/>
            <person name="Oberbeckmann S."/>
            <person name="Bunk B."/>
            <person name="Jeske O."/>
            <person name="Meyerdierks A."/>
            <person name="Storesund J.E."/>
            <person name="Kallscheuer N."/>
            <person name="Luecker S."/>
            <person name="Lage O.M."/>
            <person name="Pohl T."/>
            <person name="Merkel B.J."/>
            <person name="Hornburger P."/>
            <person name="Mueller R.-W."/>
            <person name="Bruemmer F."/>
            <person name="Labrenz M."/>
            <person name="Spormann A.M."/>
            <person name="Op den Camp H."/>
            <person name="Overmann J."/>
            <person name="Amann R."/>
            <person name="Jetten M.S.M."/>
            <person name="Mascher T."/>
            <person name="Medema M.H."/>
            <person name="Devos D.P."/>
            <person name="Kaster A.-K."/>
            <person name="Ovreas L."/>
            <person name="Rohde M."/>
            <person name="Galperin M.Y."/>
            <person name="Jogler C."/>
        </authorList>
    </citation>
    <scope>NUCLEOTIDE SEQUENCE [LARGE SCALE GENOMIC DNA]</scope>
    <source>
        <strain evidence="7 8">Enr13</strain>
    </source>
</reference>
<dbReference type="Pfam" id="PF07626">
    <property type="entry name" value="PSD3"/>
    <property type="match status" value="1"/>
</dbReference>
<dbReference type="InterPro" id="IPR013036">
    <property type="entry name" value="DUF1587"/>
</dbReference>
<evidence type="ECO:0000256" key="1">
    <source>
        <dbReference type="ARBA" id="ARBA00022617"/>
    </source>
</evidence>
<evidence type="ECO:0000259" key="6">
    <source>
        <dbReference type="PROSITE" id="PS51007"/>
    </source>
</evidence>
<dbReference type="InterPro" id="IPR011478">
    <property type="entry name" value="DUF1585"/>
</dbReference>
<dbReference type="KEGG" id="snep:Enr13x_09690"/>
<dbReference type="InterPro" id="IPR009056">
    <property type="entry name" value="Cyt_c-like_dom"/>
</dbReference>
<dbReference type="GO" id="GO:0009055">
    <property type="term" value="F:electron transfer activity"/>
    <property type="evidence" value="ECO:0007669"/>
    <property type="project" value="InterPro"/>
</dbReference>